<dbReference type="EMBL" id="JAUJYO010000003">
    <property type="protein sequence ID" value="KAK1321192.1"/>
    <property type="molecule type" value="Genomic_DNA"/>
</dbReference>
<evidence type="ECO:0000313" key="3">
    <source>
        <dbReference type="Proteomes" id="UP001180020"/>
    </source>
</evidence>
<protein>
    <submittedName>
        <fullName evidence="2">Uncharacterized protein</fullName>
    </submittedName>
</protein>
<sequence length="98" mass="10769">MAPKKRIRPTASNRKNRSKDAGSSSANVEVTIEIEEGEQREEVEVAVDSEIDEASKKGLFPGGPINNELLVDYQHHLAYRIWNGKGRLPGNSRPTLGG</sequence>
<dbReference type="AlphaFoldDB" id="A0AAV9F670"/>
<reference evidence="2" key="1">
    <citation type="journal article" date="2023" name="Nat. Commun.">
        <title>Diploid and tetraploid genomes of Acorus and the evolution of monocots.</title>
        <authorList>
            <person name="Ma L."/>
            <person name="Liu K.W."/>
            <person name="Li Z."/>
            <person name="Hsiao Y.Y."/>
            <person name="Qi Y."/>
            <person name="Fu T."/>
            <person name="Tang G.D."/>
            <person name="Zhang D."/>
            <person name="Sun W.H."/>
            <person name="Liu D.K."/>
            <person name="Li Y."/>
            <person name="Chen G.Z."/>
            <person name="Liu X.D."/>
            <person name="Liao X.Y."/>
            <person name="Jiang Y.T."/>
            <person name="Yu X."/>
            <person name="Hao Y."/>
            <person name="Huang J."/>
            <person name="Zhao X.W."/>
            <person name="Ke S."/>
            <person name="Chen Y.Y."/>
            <person name="Wu W.L."/>
            <person name="Hsu J.L."/>
            <person name="Lin Y.F."/>
            <person name="Huang M.D."/>
            <person name="Li C.Y."/>
            <person name="Huang L."/>
            <person name="Wang Z.W."/>
            <person name="Zhao X."/>
            <person name="Zhong W.Y."/>
            <person name="Peng D.H."/>
            <person name="Ahmad S."/>
            <person name="Lan S."/>
            <person name="Zhang J.S."/>
            <person name="Tsai W.C."/>
            <person name="Van de Peer Y."/>
            <person name="Liu Z.J."/>
        </authorList>
    </citation>
    <scope>NUCLEOTIDE SEQUENCE</scope>
    <source>
        <strain evidence="2">CP</strain>
    </source>
</reference>
<proteinExistence type="predicted"/>
<keyword evidence="3" id="KW-1185">Reference proteome</keyword>
<organism evidence="2 3">
    <name type="scientific">Acorus calamus</name>
    <name type="common">Sweet flag</name>
    <dbReference type="NCBI Taxonomy" id="4465"/>
    <lineage>
        <taxon>Eukaryota</taxon>
        <taxon>Viridiplantae</taxon>
        <taxon>Streptophyta</taxon>
        <taxon>Embryophyta</taxon>
        <taxon>Tracheophyta</taxon>
        <taxon>Spermatophyta</taxon>
        <taxon>Magnoliopsida</taxon>
        <taxon>Liliopsida</taxon>
        <taxon>Acoraceae</taxon>
        <taxon>Acorus</taxon>
    </lineage>
</organism>
<feature type="region of interest" description="Disordered" evidence="1">
    <location>
        <begin position="1"/>
        <end position="28"/>
    </location>
</feature>
<accession>A0AAV9F670</accession>
<comment type="caution">
    <text evidence="2">The sequence shown here is derived from an EMBL/GenBank/DDBJ whole genome shotgun (WGS) entry which is preliminary data.</text>
</comment>
<gene>
    <name evidence="2" type="ORF">QJS10_CPA03g01322</name>
</gene>
<name>A0AAV9F670_ACOCL</name>
<reference evidence="2" key="2">
    <citation type="submission" date="2023-06" db="EMBL/GenBank/DDBJ databases">
        <authorList>
            <person name="Ma L."/>
            <person name="Liu K.-W."/>
            <person name="Li Z."/>
            <person name="Hsiao Y.-Y."/>
            <person name="Qi Y."/>
            <person name="Fu T."/>
            <person name="Tang G."/>
            <person name="Zhang D."/>
            <person name="Sun W.-H."/>
            <person name="Liu D.-K."/>
            <person name="Li Y."/>
            <person name="Chen G.-Z."/>
            <person name="Liu X.-D."/>
            <person name="Liao X.-Y."/>
            <person name="Jiang Y.-T."/>
            <person name="Yu X."/>
            <person name="Hao Y."/>
            <person name="Huang J."/>
            <person name="Zhao X.-W."/>
            <person name="Ke S."/>
            <person name="Chen Y.-Y."/>
            <person name="Wu W.-L."/>
            <person name="Hsu J.-L."/>
            <person name="Lin Y.-F."/>
            <person name="Huang M.-D."/>
            <person name="Li C.-Y."/>
            <person name="Huang L."/>
            <person name="Wang Z.-W."/>
            <person name="Zhao X."/>
            <person name="Zhong W.-Y."/>
            <person name="Peng D.-H."/>
            <person name="Ahmad S."/>
            <person name="Lan S."/>
            <person name="Zhang J.-S."/>
            <person name="Tsai W.-C."/>
            <person name="Van De Peer Y."/>
            <person name="Liu Z.-J."/>
        </authorList>
    </citation>
    <scope>NUCLEOTIDE SEQUENCE</scope>
    <source>
        <strain evidence="2">CP</strain>
        <tissue evidence="2">Leaves</tissue>
    </source>
</reference>
<evidence type="ECO:0000256" key="1">
    <source>
        <dbReference type="SAM" id="MobiDB-lite"/>
    </source>
</evidence>
<evidence type="ECO:0000313" key="2">
    <source>
        <dbReference type="EMBL" id="KAK1321192.1"/>
    </source>
</evidence>
<dbReference type="Proteomes" id="UP001180020">
    <property type="component" value="Unassembled WGS sequence"/>
</dbReference>